<dbReference type="PANTHER" id="PTHR45339">
    <property type="entry name" value="HYBRID SIGNAL TRANSDUCTION HISTIDINE KINASE J"/>
    <property type="match status" value="1"/>
</dbReference>
<proteinExistence type="predicted"/>
<dbReference type="InterPro" id="IPR036890">
    <property type="entry name" value="HATPase_C_sf"/>
</dbReference>
<dbReference type="InterPro" id="IPR004358">
    <property type="entry name" value="Sig_transdc_His_kin-like_C"/>
</dbReference>
<dbReference type="EMBL" id="SOBT01000009">
    <property type="protein sequence ID" value="TDU28394.1"/>
    <property type="molecule type" value="Genomic_DNA"/>
</dbReference>
<dbReference type="SUPFAM" id="SSF55874">
    <property type="entry name" value="ATPase domain of HSP90 chaperone/DNA topoisomerase II/histidine kinase"/>
    <property type="match status" value="1"/>
</dbReference>
<dbReference type="SUPFAM" id="SSF47226">
    <property type="entry name" value="Histidine-containing phosphotransfer domain, HPT domain"/>
    <property type="match status" value="1"/>
</dbReference>
<keyword evidence="3 12" id="KW-0597">Phosphoprotein</keyword>
<evidence type="ECO:0000256" key="12">
    <source>
        <dbReference type="PROSITE-ProRule" id="PRU00169"/>
    </source>
</evidence>
<dbReference type="AlphaFoldDB" id="A0A4V3UR43"/>
<dbReference type="InterPro" id="IPR029150">
    <property type="entry name" value="dCache_3"/>
</dbReference>
<dbReference type="InterPro" id="IPR011006">
    <property type="entry name" value="CheY-like_superfamily"/>
</dbReference>
<dbReference type="InterPro" id="IPR003661">
    <property type="entry name" value="HisK_dim/P_dom"/>
</dbReference>
<dbReference type="FunFam" id="1.10.287.130:FF:000002">
    <property type="entry name" value="Two-component osmosensing histidine kinase"/>
    <property type="match status" value="1"/>
</dbReference>
<dbReference type="GO" id="GO:0000155">
    <property type="term" value="F:phosphorelay sensor kinase activity"/>
    <property type="evidence" value="ECO:0007669"/>
    <property type="project" value="InterPro"/>
</dbReference>
<dbReference type="CDD" id="cd16922">
    <property type="entry name" value="HATPase_EvgS-ArcB-TorS-like"/>
    <property type="match status" value="1"/>
</dbReference>
<protein>
    <recommendedName>
        <fullName evidence="10">Sensory/regulatory protein RpfC</fullName>
        <ecNumber evidence="2">2.7.13.3</ecNumber>
    </recommendedName>
</protein>
<evidence type="ECO:0000259" key="13">
    <source>
        <dbReference type="PROSITE" id="PS50109"/>
    </source>
</evidence>
<dbReference type="SUPFAM" id="SSF47384">
    <property type="entry name" value="Homodimeric domain of signal transducing histidine kinase"/>
    <property type="match status" value="1"/>
</dbReference>
<evidence type="ECO:0000256" key="7">
    <source>
        <dbReference type="ARBA" id="ARBA00022840"/>
    </source>
</evidence>
<dbReference type="OrthoDB" id="9797243at2"/>
<evidence type="ECO:0000256" key="3">
    <source>
        <dbReference type="ARBA" id="ARBA00022553"/>
    </source>
</evidence>
<reference evidence="16 17" key="1">
    <citation type="submission" date="2019-03" db="EMBL/GenBank/DDBJ databases">
        <title>Genomic Encyclopedia of Type Strains, Phase IV (KMG-IV): sequencing the most valuable type-strain genomes for metagenomic binning, comparative biology and taxonomic classification.</title>
        <authorList>
            <person name="Goeker M."/>
        </authorList>
    </citation>
    <scope>NUCLEOTIDE SEQUENCE [LARGE SCALE GENOMIC DNA]</scope>
    <source>
        <strain evidence="16 17">DSM 26377</strain>
    </source>
</reference>
<keyword evidence="5" id="KW-0547">Nucleotide-binding</keyword>
<accession>A0A4V3UR43</accession>
<dbReference type="FunFam" id="3.30.565.10:FF:000010">
    <property type="entry name" value="Sensor histidine kinase RcsC"/>
    <property type="match status" value="1"/>
</dbReference>
<dbReference type="EC" id="2.7.13.3" evidence="2"/>
<dbReference type="PANTHER" id="PTHR45339:SF5">
    <property type="entry name" value="HISTIDINE KINASE"/>
    <property type="match status" value="1"/>
</dbReference>
<sequence>MVAVLGIAHLVLALWNNHQLTLQHEARLSEKMATRPREFDALLGHAGDGLGQIALQLADVLARTDEADRQEFLAATENFGSFVALEFFDSRGVSVIAWDTPGSPRPHNIPAYQAAVRRVLAENRPADLVTCLDECAFYAFVPVLDAGGHKQVVALGQPLAETLLAFQRLDGADVAVLRREAAGQAKSRLWGNKLLAVTSAPTLMPLVKALDGPLPPRSGVLFAATVGSRHLQLALAPLPRASDPSAQLLFIVDETADLRAIRNQTFRNLELNAFTLLISAGAVYLLLTPALRRLGDVTRALPMLAERRFEASRAQLGRHRETRRLDEIGVLRNATLALSHRLEALDEAEAASEEKSRFLATMSHEIRTPMNGILGLLELLECDDLDASQRDTVRIARDSGRTLLRVIDDILDFSRIEAGKIPIERIPFALREAVEDAVETLAPSARSKGLRLTVFVEPGLPQQVFGDPLRLRQILFNLCSNAIKFTQTGWVRIRVKRAPSASMDAERVLFHVVDTGIGMAPGARQQLFRPFTQADSATTRHFGGSGLGLSIVRGLLTRMGGMIDFASALGVGSDFWFEIELPAAPTTNTSAFDAMALSGVHVTLKLPDATEAGELASCLVDSGASLGPSDNELVLAETRERAEAHARIEIRRDDRLLDSLTRPLRQRDLVRRLRVAAGLDTPAQSRSAGSPVMAAAGPWILVAEDHPVNQQVIQRQLAQLGYRSVITGNGAEALTRIGERPFAALLADLHMPQMDGMQLTLSIRQSEAGDEHRRRLPIVALTAAALSGERERCFQAGMDGFLIKPSGLQQLREALERFAPTRGAAEPTAESIEGTANSTATTDPIDLEMLMDLVGGDLQFGEHLMREFVRINVPIVALLEEQLAGKWDPVAVRALAHRLVGSSRTVAATALASAASRVERMAEQDQAGGAAAAADEVRHAFTAVCAFVERRAE</sequence>
<dbReference type="PROSITE" id="PS50894">
    <property type="entry name" value="HPT"/>
    <property type="match status" value="1"/>
</dbReference>
<keyword evidence="17" id="KW-1185">Reference proteome</keyword>
<dbReference type="CDD" id="cd00082">
    <property type="entry name" value="HisKA"/>
    <property type="match status" value="1"/>
</dbReference>
<evidence type="ECO:0000256" key="11">
    <source>
        <dbReference type="PROSITE-ProRule" id="PRU00110"/>
    </source>
</evidence>
<keyword evidence="4" id="KW-0808">Transferase</keyword>
<dbReference type="PROSITE" id="PS50109">
    <property type="entry name" value="HIS_KIN"/>
    <property type="match status" value="1"/>
</dbReference>
<dbReference type="Pfam" id="PF02518">
    <property type="entry name" value="HATPase_c"/>
    <property type="match status" value="1"/>
</dbReference>
<dbReference type="Pfam" id="PF00512">
    <property type="entry name" value="HisKA"/>
    <property type="match status" value="1"/>
</dbReference>
<keyword evidence="8" id="KW-0902">Two-component regulatory system</keyword>
<dbReference type="InterPro" id="IPR001789">
    <property type="entry name" value="Sig_transdc_resp-reg_receiver"/>
</dbReference>
<evidence type="ECO:0000256" key="8">
    <source>
        <dbReference type="ARBA" id="ARBA00023012"/>
    </source>
</evidence>
<dbReference type="SMART" id="SM00448">
    <property type="entry name" value="REC"/>
    <property type="match status" value="1"/>
</dbReference>
<evidence type="ECO:0000256" key="9">
    <source>
        <dbReference type="ARBA" id="ARBA00064003"/>
    </source>
</evidence>
<dbReference type="InterPro" id="IPR005467">
    <property type="entry name" value="His_kinase_dom"/>
</dbReference>
<evidence type="ECO:0000259" key="15">
    <source>
        <dbReference type="PROSITE" id="PS50894"/>
    </source>
</evidence>
<evidence type="ECO:0000313" key="17">
    <source>
        <dbReference type="Proteomes" id="UP000295341"/>
    </source>
</evidence>
<keyword evidence="7" id="KW-0067">ATP-binding</keyword>
<dbReference type="Gene3D" id="3.30.565.10">
    <property type="entry name" value="Histidine kinase-like ATPase, C-terminal domain"/>
    <property type="match status" value="1"/>
</dbReference>
<dbReference type="Pfam" id="PF01627">
    <property type="entry name" value="Hpt"/>
    <property type="match status" value="1"/>
</dbReference>
<dbReference type="InterPro" id="IPR036641">
    <property type="entry name" value="HPT_dom_sf"/>
</dbReference>
<feature type="modified residue" description="4-aspartylphosphate" evidence="12">
    <location>
        <position position="748"/>
    </location>
</feature>
<dbReference type="SMART" id="SM00388">
    <property type="entry name" value="HisKA"/>
    <property type="match status" value="1"/>
</dbReference>
<comment type="caution">
    <text evidence="16">The sequence shown here is derived from an EMBL/GenBank/DDBJ whole genome shotgun (WGS) entry which is preliminary data.</text>
</comment>
<organism evidence="16 17">
    <name type="scientific">Panacagrimonas perspica</name>
    <dbReference type="NCBI Taxonomy" id="381431"/>
    <lineage>
        <taxon>Bacteria</taxon>
        <taxon>Pseudomonadati</taxon>
        <taxon>Pseudomonadota</taxon>
        <taxon>Gammaproteobacteria</taxon>
        <taxon>Nevskiales</taxon>
        <taxon>Nevskiaceae</taxon>
        <taxon>Panacagrimonas</taxon>
    </lineage>
</organism>
<dbReference type="PROSITE" id="PS50110">
    <property type="entry name" value="RESPONSE_REGULATORY"/>
    <property type="match status" value="1"/>
</dbReference>
<evidence type="ECO:0000256" key="1">
    <source>
        <dbReference type="ARBA" id="ARBA00000085"/>
    </source>
</evidence>
<dbReference type="Pfam" id="PF14827">
    <property type="entry name" value="dCache_3"/>
    <property type="match status" value="1"/>
</dbReference>
<dbReference type="SUPFAM" id="SSF52172">
    <property type="entry name" value="CheY-like"/>
    <property type="match status" value="1"/>
</dbReference>
<feature type="modified residue" description="Phosphohistidine" evidence="11">
    <location>
        <position position="897"/>
    </location>
</feature>
<evidence type="ECO:0000313" key="16">
    <source>
        <dbReference type="EMBL" id="TDU28394.1"/>
    </source>
</evidence>
<feature type="domain" description="HPt" evidence="15">
    <location>
        <begin position="857"/>
        <end position="953"/>
    </location>
</feature>
<evidence type="ECO:0000256" key="2">
    <source>
        <dbReference type="ARBA" id="ARBA00012438"/>
    </source>
</evidence>
<dbReference type="RefSeq" id="WP_133881944.1">
    <property type="nucleotide sequence ID" value="NZ_MWIN01000029.1"/>
</dbReference>
<dbReference type="Gene3D" id="1.20.120.160">
    <property type="entry name" value="HPT domain"/>
    <property type="match status" value="1"/>
</dbReference>
<dbReference type="InterPro" id="IPR008207">
    <property type="entry name" value="Sig_transdc_His_kin_Hpt_dom"/>
</dbReference>
<evidence type="ECO:0000256" key="4">
    <source>
        <dbReference type="ARBA" id="ARBA00022679"/>
    </source>
</evidence>
<comment type="subunit">
    <text evidence="9">At low DSF concentrations, interacts with RpfF.</text>
</comment>
<evidence type="ECO:0000256" key="10">
    <source>
        <dbReference type="ARBA" id="ARBA00068150"/>
    </source>
</evidence>
<evidence type="ECO:0000259" key="14">
    <source>
        <dbReference type="PROSITE" id="PS50110"/>
    </source>
</evidence>
<feature type="domain" description="Histidine kinase" evidence="13">
    <location>
        <begin position="361"/>
        <end position="583"/>
    </location>
</feature>
<evidence type="ECO:0000256" key="5">
    <source>
        <dbReference type="ARBA" id="ARBA00022741"/>
    </source>
</evidence>
<dbReference type="GO" id="GO:0005524">
    <property type="term" value="F:ATP binding"/>
    <property type="evidence" value="ECO:0007669"/>
    <property type="project" value="UniProtKB-KW"/>
</dbReference>
<feature type="domain" description="Response regulatory" evidence="14">
    <location>
        <begin position="699"/>
        <end position="819"/>
    </location>
</feature>
<dbReference type="PRINTS" id="PR00344">
    <property type="entry name" value="BCTRLSENSOR"/>
</dbReference>
<dbReference type="Gene3D" id="3.40.50.2300">
    <property type="match status" value="1"/>
</dbReference>
<evidence type="ECO:0000256" key="6">
    <source>
        <dbReference type="ARBA" id="ARBA00022777"/>
    </source>
</evidence>
<keyword evidence="6 16" id="KW-0418">Kinase</keyword>
<dbReference type="Gene3D" id="1.10.287.130">
    <property type="match status" value="1"/>
</dbReference>
<comment type="catalytic activity">
    <reaction evidence="1">
        <text>ATP + protein L-histidine = ADP + protein N-phospho-L-histidine.</text>
        <dbReference type="EC" id="2.7.13.3"/>
    </reaction>
</comment>
<dbReference type="Pfam" id="PF00072">
    <property type="entry name" value="Response_reg"/>
    <property type="match status" value="1"/>
</dbReference>
<dbReference type="InterPro" id="IPR003594">
    <property type="entry name" value="HATPase_dom"/>
</dbReference>
<dbReference type="SMART" id="SM00387">
    <property type="entry name" value="HATPase_c"/>
    <property type="match status" value="1"/>
</dbReference>
<gene>
    <name evidence="16" type="ORF">DFR24_2763</name>
</gene>
<dbReference type="Proteomes" id="UP000295341">
    <property type="component" value="Unassembled WGS sequence"/>
</dbReference>
<dbReference type="CDD" id="cd17546">
    <property type="entry name" value="REC_hyHK_CKI1_RcsC-like"/>
    <property type="match status" value="1"/>
</dbReference>
<dbReference type="GO" id="GO:0005886">
    <property type="term" value="C:plasma membrane"/>
    <property type="evidence" value="ECO:0007669"/>
    <property type="project" value="UniProtKB-SubCell"/>
</dbReference>
<name>A0A4V3UR43_9GAMM</name>
<dbReference type="InterPro" id="IPR036097">
    <property type="entry name" value="HisK_dim/P_sf"/>
</dbReference>